<dbReference type="Pfam" id="PF21467">
    <property type="entry name" value="BetaGal_gal-bd"/>
    <property type="match status" value="3"/>
</dbReference>
<evidence type="ECO:0000256" key="2">
    <source>
        <dbReference type="ARBA" id="ARBA00009809"/>
    </source>
</evidence>
<reference evidence="10 11" key="1">
    <citation type="submission" date="2021-02" db="EMBL/GenBank/DDBJ databases">
        <title>Plant Genome Project.</title>
        <authorList>
            <person name="Zhang R.-G."/>
        </authorList>
    </citation>
    <scope>NUCLEOTIDE SEQUENCE [LARGE SCALE GENOMIC DNA]</scope>
    <source>
        <tissue evidence="10">Leaves</tissue>
    </source>
</reference>
<dbReference type="EMBL" id="JAFEMO010000004">
    <property type="protein sequence ID" value="KAH7572143.1"/>
    <property type="molecule type" value="Genomic_DNA"/>
</dbReference>
<evidence type="ECO:0000256" key="8">
    <source>
        <dbReference type="SAM" id="SignalP"/>
    </source>
</evidence>
<comment type="similarity">
    <text evidence="2 7">Belongs to the glycosyl hydrolase 35 family.</text>
</comment>
<feature type="chain" id="PRO_5046224799" description="beta-galactosidase" evidence="8">
    <location>
        <begin position="24"/>
        <end position="1513"/>
    </location>
</feature>
<dbReference type="PROSITE" id="PS50228">
    <property type="entry name" value="SUEL_LECTIN"/>
    <property type="match status" value="1"/>
</dbReference>
<dbReference type="Gene3D" id="2.60.120.260">
    <property type="entry name" value="Galactose-binding domain-like"/>
    <property type="match status" value="2"/>
</dbReference>
<dbReference type="Proteomes" id="UP000827721">
    <property type="component" value="Unassembled WGS sequence"/>
</dbReference>
<feature type="domain" description="SUEL-type lectin" evidence="9">
    <location>
        <begin position="714"/>
        <end position="785"/>
    </location>
</feature>
<evidence type="ECO:0000313" key="11">
    <source>
        <dbReference type="Proteomes" id="UP000827721"/>
    </source>
</evidence>
<accession>A0ABQ8I684</accession>
<dbReference type="Pfam" id="PF02140">
    <property type="entry name" value="SUEL_Lectin"/>
    <property type="match status" value="1"/>
</dbReference>
<dbReference type="InterPro" id="IPR001944">
    <property type="entry name" value="Glycoside_Hdrlase_35"/>
</dbReference>
<proteinExistence type="inferred from homology"/>
<dbReference type="InterPro" id="IPR041392">
    <property type="entry name" value="GHD"/>
</dbReference>
<dbReference type="InterPro" id="IPR008979">
    <property type="entry name" value="Galactose-bd-like_sf"/>
</dbReference>
<evidence type="ECO:0000256" key="4">
    <source>
        <dbReference type="ARBA" id="ARBA00022729"/>
    </source>
</evidence>
<sequence length="1513" mass="168243">MLIPNMFVLLLLFLSSWVCSVTSSVSYDRKAIIVNGQRRILISGSIHYPRSTPEMWPDLIQKAKDGGLDVIQTYVFWNGHEPTPGKYYFEDRYDLVRFIKLVQQAGLLVHLRIGPYVCAEWNFGGFPVWLKYVPGMEFRTDNEPFKIENEFGPVEWAIGAPGKAYTKWAADMAVGLNTGVPWVMCKQDDAPDPVINTWNGFYSEFFKPNSNKKPIMWTENWTGWFTEFGGAVPQRPAEDLAFSVARFIQIGGSFVNYYMYHGGTNFGRTAGGPFIATSYDYDAPIDEFGLIREPKWGHLRDLHKAIKLCEPALVSADPTVTSLGKNQEAHTFKSTSACAAFLANYDTSSSAKVTFGNMQYDLPPWSISILPDCKTAVHNTARLGAQSSQKKMIPVGGALSWQSYNEETASSDDDNTFTTDGLWEQVNVTRDVSDYLCVNINSNEGFLKNGQDPLLTIWSAGHALHVFINGQLAGTVFGDLDNPKLTFSNNVKLRVGANKISLLSIAVGLPNVGTHFEKWNAGVLGPVTLKGLNEGTRDLSKQKWSYKIGLKGEALSLHTVSGSSSVDWVEGSLMPKKQPMTWYKTTFNAPGGSDPLALDMSTMGKGLVWINGQSIGRHWPGYIAHGNCGACNYAGTYSDKKCRTNCGEPSQRWYHVPRAWLNPSGNLLVVFEEWGGDPTGISLVKRTTGSVCADIFEGQPTLKNWRMLSGGNANKLQPKAHLWCPPGQKISEIKFASYGLPQGTCGSFREGSCHAHKSYDAFQRNCVGKQSCSVTVAPEVFGGDPLIQASASCIRQEAIVTVAFHNLGKARIDYEDSYWDCCVKANVTYDQKAIIVDGQRRILISGSIHYPRSTPQMWPDLIHKAKEGGLDVIQTYVFWNGHEPTPGKYYFQDRYDLVRFIKLVHQAGLLLHLRIGPYVCAEWNFGGFPVWLKYVPGIEFRTDNEPFKIENELELVEWGSGAAVKAYGEWAAKMAVGLNTGVPWVMCKQDDAPDPVINSCNGFYCENFIPNKYYKPKIWTEAWTAWLTAFGGPVHNRPVEDLAFAVARFIQNGGSFINYYMYHGGTNFARTAGGPFVATSYDYDAPIDEFGLPREPKWGHLRDFHKAIKLCESALVSTDSPVTFSLGKHQEAHVFTSTSGACAAFLANYDTAYSTNVTFHNMQYELPPWSISILPDCRTAVFNTARLGAKRSQKKMIPVAVAFSWQSYNEEIASSDDDSTFTTDGLWEQINITRDSSDYLWYMTDVIIDSNEGFLKSGQDPLLTIWSAGHALHVFINGQLSGTVYGSSEFPKLTFSKNVKLKAGVNKISLLSITVGLPNVGKHFEKWNAGLGSVTLNGLSEGMRDISKQKWSYKIGLKGEALNLHSVSGSSSVKWSSRHNGHSNWSNRRKVEESLLCIKQPMTWYKTTFNAPEGSDPLALDMSTMGKGMIWINGQSIGRHWPGYIAHGNCGACNYAGVYDEMKCQTNCGEPSQRWYHVPRSWLNPRENLLVVFEEWGGDPTGISMVRRTTASV</sequence>
<comment type="caution">
    <text evidence="10">The sequence shown here is derived from an EMBL/GenBank/DDBJ whole genome shotgun (WGS) entry which is preliminary data.</text>
</comment>
<dbReference type="CDD" id="cd22842">
    <property type="entry name" value="Gal_Rha_Lectin_BGal"/>
    <property type="match status" value="1"/>
</dbReference>
<dbReference type="InterPro" id="IPR000922">
    <property type="entry name" value="Lectin_gal-bd_dom"/>
</dbReference>
<keyword evidence="11" id="KW-1185">Reference proteome</keyword>
<evidence type="ECO:0000256" key="7">
    <source>
        <dbReference type="RuleBase" id="RU003679"/>
    </source>
</evidence>
<comment type="catalytic activity">
    <reaction evidence="1">
        <text>Hydrolysis of terminal non-reducing beta-D-galactose residues in beta-D-galactosides.</text>
        <dbReference type="EC" id="3.2.1.23"/>
    </reaction>
</comment>
<dbReference type="Gene3D" id="3.20.20.80">
    <property type="entry name" value="Glycosidases"/>
    <property type="match status" value="4"/>
</dbReference>
<gene>
    <name evidence="10" type="ORF">JRO89_XS04G0210700</name>
</gene>
<dbReference type="Pfam" id="PF17834">
    <property type="entry name" value="GHD"/>
    <property type="match status" value="2"/>
</dbReference>
<dbReference type="PRINTS" id="PR00742">
    <property type="entry name" value="GLHYDRLASE35"/>
</dbReference>
<keyword evidence="6" id="KW-0326">Glycosidase</keyword>
<dbReference type="InterPro" id="IPR048913">
    <property type="entry name" value="BetaGal_gal-bd"/>
</dbReference>
<dbReference type="PANTHER" id="PTHR23421">
    <property type="entry name" value="BETA-GALACTOSIDASE RELATED"/>
    <property type="match status" value="1"/>
</dbReference>
<evidence type="ECO:0000256" key="5">
    <source>
        <dbReference type="ARBA" id="ARBA00022801"/>
    </source>
</evidence>
<keyword evidence="5" id="KW-0378">Hydrolase</keyword>
<dbReference type="SUPFAM" id="SSF49785">
    <property type="entry name" value="Galactose-binding domain-like"/>
    <property type="match status" value="4"/>
</dbReference>
<evidence type="ECO:0000256" key="6">
    <source>
        <dbReference type="ARBA" id="ARBA00023295"/>
    </source>
</evidence>
<dbReference type="EC" id="3.2.1.23" evidence="3"/>
<dbReference type="SUPFAM" id="SSF51445">
    <property type="entry name" value="(Trans)glycosidases"/>
    <property type="match status" value="2"/>
</dbReference>
<keyword evidence="4 8" id="KW-0732">Signal</keyword>
<evidence type="ECO:0000256" key="3">
    <source>
        <dbReference type="ARBA" id="ARBA00012756"/>
    </source>
</evidence>
<evidence type="ECO:0000256" key="1">
    <source>
        <dbReference type="ARBA" id="ARBA00001412"/>
    </source>
</evidence>
<protein>
    <recommendedName>
        <fullName evidence="3">beta-galactosidase</fullName>
        <ecNumber evidence="3">3.2.1.23</ecNumber>
    </recommendedName>
</protein>
<feature type="signal peptide" evidence="8">
    <location>
        <begin position="1"/>
        <end position="23"/>
    </location>
</feature>
<dbReference type="InterPro" id="IPR017853">
    <property type="entry name" value="GH"/>
</dbReference>
<dbReference type="InterPro" id="IPR043159">
    <property type="entry name" value="Lectin_gal-bd_sf"/>
</dbReference>
<name>A0ABQ8I684_9ROSI</name>
<dbReference type="Gene3D" id="2.60.120.740">
    <property type="match status" value="1"/>
</dbReference>
<organism evidence="10 11">
    <name type="scientific">Xanthoceras sorbifolium</name>
    <dbReference type="NCBI Taxonomy" id="99658"/>
    <lineage>
        <taxon>Eukaryota</taxon>
        <taxon>Viridiplantae</taxon>
        <taxon>Streptophyta</taxon>
        <taxon>Embryophyta</taxon>
        <taxon>Tracheophyta</taxon>
        <taxon>Spermatophyta</taxon>
        <taxon>Magnoliopsida</taxon>
        <taxon>eudicotyledons</taxon>
        <taxon>Gunneridae</taxon>
        <taxon>Pentapetalae</taxon>
        <taxon>rosids</taxon>
        <taxon>malvids</taxon>
        <taxon>Sapindales</taxon>
        <taxon>Sapindaceae</taxon>
        <taxon>Xanthoceroideae</taxon>
        <taxon>Xanthoceras</taxon>
    </lineage>
</organism>
<dbReference type="Pfam" id="PF01301">
    <property type="entry name" value="Glyco_hydro_35"/>
    <property type="match status" value="3"/>
</dbReference>
<evidence type="ECO:0000313" key="10">
    <source>
        <dbReference type="EMBL" id="KAH7572143.1"/>
    </source>
</evidence>
<evidence type="ECO:0000259" key="9">
    <source>
        <dbReference type="PROSITE" id="PS50228"/>
    </source>
</evidence>
<dbReference type="InterPro" id="IPR031330">
    <property type="entry name" value="Gly_Hdrlase_35_cat"/>
</dbReference>